<dbReference type="RefSeq" id="WP_034990037.1">
    <property type="nucleotide sequence ID" value="NZ_AYZF01000003.1"/>
</dbReference>
<sequence>MTDYVLEYCDKVLNGEIIANKKVRLACQREIRDRGRIKDDDFNYYFDLKQANKAINFMALIPKTDGTKLEMALFQKWIVGSLYGWREKKTNNRRYNKAFISMARKNSKTYIASCIAIASLLLENKPAKNRQILFVSNALKQAQIGYNMVSSELRQVVKLSPSLRNTLDIKKKQITKLNDDSFVIACAGKAETLDGFNPNCCIIDEFHQAKDHSIYNVIKSGMGQQKNGLLCIVSTSGFQFHAMYEDYQIMNDILNQKIDNERQFIAIWELDDKAEINDQNKWIKANPLFEIPAVKETMLENMQNDVDLARAQGDLIPVLVKNFNMWYQSTRDSFISHKEWLNAITEPIKPFKQDIIFGIDLSKSNDLTSVSWIIPDFDNNKFYCDSHSWVATKYGLIEKMKTDNINYQALEQKGECDITTLESGVIDYQAIFEFIKNMVDQNNLNVLGVCYDPWSFGYLLGDFEKQDYPLIETAQNNKTLSFPTKQFKECLLNGQIKHADNKLLSIAVDNAILIYDSTGQCRIDKTRANNKIDPIASLMNAWVFCSSQIIEGSGKANNEFYKSEEFSF</sequence>
<dbReference type="STRING" id="1423806.FD15_GL002292"/>
<dbReference type="Pfam" id="PF03354">
    <property type="entry name" value="TerL_ATPase"/>
    <property type="match status" value="1"/>
</dbReference>
<reference evidence="3 4" key="1">
    <citation type="journal article" date="2015" name="Genome Announc.">
        <title>Expanding the biotechnology potential of lactobacilli through comparative genomics of 213 strains and associated genera.</title>
        <authorList>
            <person name="Sun Z."/>
            <person name="Harris H.M."/>
            <person name="McCann A."/>
            <person name="Guo C."/>
            <person name="Argimon S."/>
            <person name="Zhang W."/>
            <person name="Yang X."/>
            <person name="Jeffery I.B."/>
            <person name="Cooney J.C."/>
            <person name="Kagawa T.F."/>
            <person name="Liu W."/>
            <person name="Song Y."/>
            <person name="Salvetti E."/>
            <person name="Wrobel A."/>
            <person name="Rasinkangas P."/>
            <person name="Parkhill J."/>
            <person name="Rea M.C."/>
            <person name="O'Sullivan O."/>
            <person name="Ritari J."/>
            <person name="Douillard F.P."/>
            <person name="Paul Ross R."/>
            <person name="Yang R."/>
            <person name="Briner A.E."/>
            <person name="Felis G.E."/>
            <person name="de Vos W.M."/>
            <person name="Barrangou R."/>
            <person name="Klaenhammer T.R."/>
            <person name="Caufield P.W."/>
            <person name="Cui Y."/>
            <person name="Zhang H."/>
            <person name="O'Toole P.W."/>
        </authorList>
    </citation>
    <scope>NUCLEOTIDE SEQUENCE [LARGE SCALE GENOMIC DNA]</scope>
    <source>
        <strain evidence="3 4">DSM 21376</strain>
    </source>
</reference>
<comment type="caution">
    <text evidence="3">The sequence shown here is derived from an EMBL/GenBank/DDBJ whole genome shotgun (WGS) entry which is preliminary data.</text>
</comment>
<dbReference type="InterPro" id="IPR005021">
    <property type="entry name" value="Terminase_largesu-like"/>
</dbReference>
<dbReference type="EMBL" id="AYZF01000003">
    <property type="protein sequence ID" value="KRN07424.1"/>
    <property type="molecule type" value="Genomic_DNA"/>
</dbReference>
<accession>A0A023D144</accession>
<dbReference type="PATRIC" id="fig|1423806.3.peg.2343"/>
<dbReference type="PANTHER" id="PTHR41287">
    <property type="match status" value="1"/>
</dbReference>
<gene>
    <name evidence="3" type="ORF">FD15_GL002292</name>
</gene>
<dbReference type="AlphaFoldDB" id="A0A023D144"/>
<feature type="domain" description="Terminase large subunit-like ATPase" evidence="1">
    <location>
        <begin position="74"/>
        <end position="246"/>
    </location>
</feature>
<proteinExistence type="predicted"/>
<feature type="domain" description="Terminase large subunit-like endonuclease" evidence="2">
    <location>
        <begin position="258"/>
        <end position="542"/>
    </location>
</feature>
<evidence type="ECO:0000313" key="3">
    <source>
        <dbReference type="EMBL" id="KRN07424.1"/>
    </source>
</evidence>
<dbReference type="OrthoDB" id="9760250at2"/>
<dbReference type="Gene3D" id="3.40.50.300">
    <property type="entry name" value="P-loop containing nucleotide triphosphate hydrolases"/>
    <property type="match status" value="1"/>
</dbReference>
<dbReference type="eggNOG" id="COG4626">
    <property type="taxonomic scope" value="Bacteria"/>
</dbReference>
<dbReference type="InterPro" id="IPR027417">
    <property type="entry name" value="P-loop_NTPase"/>
</dbReference>
<evidence type="ECO:0000259" key="2">
    <source>
        <dbReference type="Pfam" id="PF20441"/>
    </source>
</evidence>
<organism evidence="3 4">
    <name type="scientific">Liquorilactobacillus sucicola DSM 21376 = JCM 15457</name>
    <dbReference type="NCBI Taxonomy" id="1423806"/>
    <lineage>
        <taxon>Bacteria</taxon>
        <taxon>Bacillati</taxon>
        <taxon>Bacillota</taxon>
        <taxon>Bacilli</taxon>
        <taxon>Lactobacillales</taxon>
        <taxon>Lactobacillaceae</taxon>
        <taxon>Liquorilactobacillus</taxon>
    </lineage>
</organism>
<dbReference type="InterPro" id="IPR046461">
    <property type="entry name" value="TerL_ATPase"/>
</dbReference>
<dbReference type="GO" id="GO:0004519">
    <property type="term" value="F:endonuclease activity"/>
    <property type="evidence" value="ECO:0007669"/>
    <property type="project" value="InterPro"/>
</dbReference>
<evidence type="ECO:0000259" key="1">
    <source>
        <dbReference type="Pfam" id="PF03354"/>
    </source>
</evidence>
<dbReference type="InterPro" id="IPR046462">
    <property type="entry name" value="TerL_nuclease"/>
</dbReference>
<evidence type="ECO:0000313" key="4">
    <source>
        <dbReference type="Proteomes" id="UP000050961"/>
    </source>
</evidence>
<dbReference type="Proteomes" id="UP000050961">
    <property type="component" value="Unassembled WGS sequence"/>
</dbReference>
<dbReference type="Pfam" id="PF20441">
    <property type="entry name" value="TerL_nuclease"/>
    <property type="match status" value="1"/>
</dbReference>
<dbReference type="PANTHER" id="PTHR41287:SF1">
    <property type="entry name" value="PROTEIN YMFN"/>
    <property type="match status" value="1"/>
</dbReference>
<protein>
    <submittedName>
        <fullName evidence="3">Prophage Lp3 protein 15, terminase large subunit</fullName>
    </submittedName>
</protein>
<name>A0A023D144_9LACO</name>
<keyword evidence="4" id="KW-1185">Reference proteome</keyword>